<evidence type="ECO:0000313" key="2">
    <source>
        <dbReference type="EMBL" id="RRT80009.1"/>
    </source>
</evidence>
<evidence type="ECO:0000256" key="1">
    <source>
        <dbReference type="SAM" id="Phobius"/>
    </source>
</evidence>
<proteinExistence type="predicted"/>
<dbReference type="EMBL" id="AMZH03001253">
    <property type="protein sequence ID" value="RRT80009.1"/>
    <property type="molecule type" value="Genomic_DNA"/>
</dbReference>
<dbReference type="Proteomes" id="UP000287651">
    <property type="component" value="Unassembled WGS sequence"/>
</dbReference>
<feature type="non-terminal residue" evidence="2">
    <location>
        <position position="102"/>
    </location>
</feature>
<reference evidence="2 3" key="1">
    <citation type="journal article" date="2014" name="Agronomy (Basel)">
        <title>A Draft Genome Sequence for Ensete ventricosum, the Drought-Tolerant Tree Against Hunger.</title>
        <authorList>
            <person name="Harrison J."/>
            <person name="Moore K.A."/>
            <person name="Paszkiewicz K."/>
            <person name="Jones T."/>
            <person name="Grant M."/>
            <person name="Ambacheew D."/>
            <person name="Muzemil S."/>
            <person name="Studholme D.J."/>
        </authorList>
    </citation>
    <scope>NUCLEOTIDE SEQUENCE [LARGE SCALE GENOMIC DNA]</scope>
</reference>
<gene>
    <name evidence="2" type="ORF">B296_00011179</name>
</gene>
<dbReference type="AlphaFoldDB" id="A0A427AUQ9"/>
<comment type="caution">
    <text evidence="2">The sequence shown here is derived from an EMBL/GenBank/DDBJ whole genome shotgun (WGS) entry which is preliminary data.</text>
</comment>
<keyword evidence="1" id="KW-0472">Membrane</keyword>
<name>A0A427AUQ9_ENSVE</name>
<accession>A0A427AUQ9</accession>
<sequence>MSGEDSELYRDWAPKKGNQSFLPQLALSNLHAKGMAELGDIHRLIAEKDAELHAAEGNLDGLMEVHIFFLFFPVVSLLCFHVCLTGNHCSGQQCCGFILEFT</sequence>
<keyword evidence="1" id="KW-1133">Transmembrane helix</keyword>
<organism evidence="2 3">
    <name type="scientific">Ensete ventricosum</name>
    <name type="common">Abyssinian banana</name>
    <name type="synonym">Musa ensete</name>
    <dbReference type="NCBI Taxonomy" id="4639"/>
    <lineage>
        <taxon>Eukaryota</taxon>
        <taxon>Viridiplantae</taxon>
        <taxon>Streptophyta</taxon>
        <taxon>Embryophyta</taxon>
        <taxon>Tracheophyta</taxon>
        <taxon>Spermatophyta</taxon>
        <taxon>Magnoliopsida</taxon>
        <taxon>Liliopsida</taxon>
        <taxon>Zingiberales</taxon>
        <taxon>Musaceae</taxon>
        <taxon>Ensete</taxon>
    </lineage>
</organism>
<keyword evidence="1" id="KW-0812">Transmembrane</keyword>
<protein>
    <submittedName>
        <fullName evidence="2">Uncharacterized protein</fullName>
    </submittedName>
</protein>
<feature type="transmembrane region" description="Helical" evidence="1">
    <location>
        <begin position="65"/>
        <end position="84"/>
    </location>
</feature>
<evidence type="ECO:0000313" key="3">
    <source>
        <dbReference type="Proteomes" id="UP000287651"/>
    </source>
</evidence>